<organism evidence="5 6">
    <name type="scientific">Desulfovibrio subterraneus</name>
    <dbReference type="NCBI Taxonomy" id="2718620"/>
    <lineage>
        <taxon>Bacteria</taxon>
        <taxon>Pseudomonadati</taxon>
        <taxon>Thermodesulfobacteriota</taxon>
        <taxon>Desulfovibrionia</taxon>
        <taxon>Desulfovibrionales</taxon>
        <taxon>Desulfovibrionaceae</taxon>
        <taxon>Desulfovibrio</taxon>
    </lineage>
</organism>
<keyword evidence="6" id="KW-1185">Reference proteome</keyword>
<comment type="caution">
    <text evidence="5">The sequence shown here is derived from an EMBL/GenBank/DDBJ whole genome shotgun (WGS) entry which is preliminary data.</text>
</comment>
<evidence type="ECO:0000259" key="4">
    <source>
        <dbReference type="Pfam" id="PF00535"/>
    </source>
</evidence>
<keyword evidence="3 5" id="KW-0808">Transferase</keyword>
<evidence type="ECO:0000256" key="1">
    <source>
        <dbReference type="ARBA" id="ARBA00006739"/>
    </source>
</evidence>
<evidence type="ECO:0000313" key="6">
    <source>
        <dbReference type="Proteomes" id="UP000503840"/>
    </source>
</evidence>
<dbReference type="Gene3D" id="3.90.550.10">
    <property type="entry name" value="Spore Coat Polysaccharide Biosynthesis Protein SpsA, Chain A"/>
    <property type="match status" value="1"/>
</dbReference>
<gene>
    <name evidence="5" type="ORF">DSM101010T_06200</name>
</gene>
<dbReference type="Proteomes" id="UP000503840">
    <property type="component" value="Unassembled WGS sequence"/>
</dbReference>
<comment type="similarity">
    <text evidence="1">Belongs to the glycosyltransferase 2 family.</text>
</comment>
<reference evidence="5 6" key="1">
    <citation type="submission" date="2020-05" db="EMBL/GenBank/DDBJ databases">
        <title>Draft genome sequence of Desulfovibrio sp. strain HN2T.</title>
        <authorList>
            <person name="Ueno A."/>
            <person name="Tamazawa S."/>
            <person name="Tamamura S."/>
            <person name="Murakami T."/>
            <person name="Kiyama T."/>
            <person name="Inomata H."/>
            <person name="Amano Y."/>
            <person name="Miyakawa K."/>
            <person name="Tamaki H."/>
            <person name="Naganuma T."/>
            <person name="Kaneko K."/>
        </authorList>
    </citation>
    <scope>NUCLEOTIDE SEQUENCE [LARGE SCALE GENOMIC DNA]</scope>
    <source>
        <strain evidence="5 6">HN2</strain>
    </source>
</reference>
<dbReference type="Pfam" id="PF00535">
    <property type="entry name" value="Glycos_transf_2"/>
    <property type="match status" value="1"/>
</dbReference>
<protein>
    <submittedName>
        <fullName evidence="5">Glycosyl transferase family 2</fullName>
    </submittedName>
</protein>
<evidence type="ECO:0000256" key="2">
    <source>
        <dbReference type="ARBA" id="ARBA00022676"/>
    </source>
</evidence>
<dbReference type="SUPFAM" id="SSF53448">
    <property type="entry name" value="Nucleotide-diphospho-sugar transferases"/>
    <property type="match status" value="1"/>
</dbReference>
<accession>A0A7J0BGM4</accession>
<dbReference type="EMBL" id="BLVO01000005">
    <property type="protein sequence ID" value="GFM32255.1"/>
    <property type="molecule type" value="Genomic_DNA"/>
</dbReference>
<name>A0A7J0BGM4_9BACT</name>
<keyword evidence="2" id="KW-0328">Glycosyltransferase</keyword>
<dbReference type="GO" id="GO:0016757">
    <property type="term" value="F:glycosyltransferase activity"/>
    <property type="evidence" value="ECO:0007669"/>
    <property type="project" value="UniProtKB-KW"/>
</dbReference>
<dbReference type="CDD" id="cd00761">
    <property type="entry name" value="Glyco_tranf_GTA_type"/>
    <property type="match status" value="1"/>
</dbReference>
<sequence>MRLASLALAEAVPSTASPEAGAAGRQGINPVMLATGRELLLAALEDDPLKGDLARQVLGVDRQAPWLDSATRTALLELAAAFARPDNLRYFQRLAQQGEYAKIMSYLDGERAKAPENAYWLQQVLAVGELAGEPAWALEHVRRHWPASLAQGNLLAVAAEAHLLAVMGRHDEALERSAGHDAVAPGRFLLAAERRAHSLCMSGRAAEAQQLWGRILAVRPWHVNLLCRLHDSLKGYAKLGGSASLADSDRQHILHGRTAALLYSWNKADDLNNALQSLAPSADGLCTILALNNGSTDGTGAVIDAWADRLGGRMQAVHLPVNIGAPAARNWLKNMPELETAEYVAYLDDDAILPPDWLAHMARAVDVCPEASVWGGKIIDRAAPHIIQSADLHLVMAGGSDDEINAEFRPTRAHAVPFNVSDIHAQVADCGGFDYIRPCISVTGCCHLFRRADLMTCGDFSLSLSPSQYDDLEHDLRMASKGMHCAYTGFLPVGHMKRTGKAVRMSAAQFGNGLGNKFKLHAMYPREEIERLMDFETTLLEQDLLRKAALLDTFAA</sequence>
<dbReference type="InterPro" id="IPR001173">
    <property type="entry name" value="Glyco_trans_2-like"/>
</dbReference>
<dbReference type="PANTHER" id="PTHR43179:SF12">
    <property type="entry name" value="GALACTOFURANOSYLTRANSFERASE GLFT2"/>
    <property type="match status" value="1"/>
</dbReference>
<feature type="domain" description="Glycosyltransferase 2-like" evidence="4">
    <location>
        <begin position="265"/>
        <end position="380"/>
    </location>
</feature>
<evidence type="ECO:0000256" key="3">
    <source>
        <dbReference type="ARBA" id="ARBA00022679"/>
    </source>
</evidence>
<dbReference type="AlphaFoldDB" id="A0A7J0BGM4"/>
<dbReference type="InterPro" id="IPR029044">
    <property type="entry name" value="Nucleotide-diphossugar_trans"/>
</dbReference>
<evidence type="ECO:0000313" key="5">
    <source>
        <dbReference type="EMBL" id="GFM32255.1"/>
    </source>
</evidence>
<dbReference type="PANTHER" id="PTHR43179">
    <property type="entry name" value="RHAMNOSYLTRANSFERASE WBBL"/>
    <property type="match status" value="1"/>
</dbReference>
<proteinExistence type="inferred from homology"/>